<proteinExistence type="predicted"/>
<sequence length="2866" mass="308166">MNDMSIPPRSRNTTPVLSPSPQRFGFGSRTQGVIDDVEEMIEEMEERARARAAGGGEQSERAVAEQGCGNVREERDEEEWFPPPILATAGGTSPRKRLEKHGRSYSSTSVSSSASQASSYVTPYTTSPPLRSSPSPSSSPSRNRQGKYEVPVRRTSPLKHGFSFTSLEDGDDQVEEKTGQGEGKEVAGKEEKGTKSYPPPRLATAPLPSITSTAESLPLSNTAASQSETYNPTRSEEQETEDNARTPRHNTNRQQQPTQLQQTTPTFSRAWLDPSAWSAKTEDEIHESVSGWGMVKKREMTPVTERTEGDERARSTSCAGMGAGAGVGVGWEERDWTAGKRYSRRDSAISKALPTTPTSSSSTTSMYQGPLLPANTTTATTPTTPKRAPAAAKSLIAFFESGASSTPTKQGPVVDHRAPGFGHGRGMSDHVVPSPRFEAEPQQRSSSPQLGRVMMNPGFTAAHTRAASVPDDVFFWRDGVSKDEEGRNRILRCEGGATGEEEKVVFQHQEEEDREAEVMMEGDRGSDVGTVIYPGDSASEIFASATTPALPVNTRAIGIALHPDLLTAPAAEKIGMGGASGRAKERDVSPLTNVRNVVAAWRGKLATPATPRVYDTPALRMDNAGVVAGFTGGGGEGEREGKDRNVFEEAFFTIRRMSTRRRTGKNRSAEVPENVRVAGEKERSAGVDLGREKPLPALRLSAFAPEDSDTVGRAVRGKLVSQVSEITSEPLRLGELWYLNVHDPLQAYKWIKCDAQLFADRLILTWIPDVGDGSRGIITLDLVHCLEVRSIPSPHHPSAANDIGSIAAKAVPDLSNNLYPFQLGYDDGVERLGSDSARDRVRWVSAIWDVLERMPGELDIDDDAAASSETGSRSTVFQPPEMLPLTRHDTTEMPIRPHLLLPDHRFSRVSDDFYLGDSQTGVLPLKRNSSKQLGRSSGSLLRRVASEADLDLAASAAHETMNVLNARRSPITLGPVVPTSGGSEVSIKARPRMTPLSRLQHSSTNSQYESAFSIAGIGADEGIQASSTRSVISRTMPSSFSSDESSERLPSYSSAITVLRVRELDDRSHISGQPSAYMSAEGLGSSTAGSIAPPRLPPRRDVPPVDSARTPYWPLVEGLPSGAATSVYVTAKAATASSVTSSNATPVGPRPQPRPTPLSMHSDYFTATQGSGTYYTPQSDHPRFSIAPSSVSHAASSVDRLTPSATPTASSKGLSKGTSSRGSKPSESRIPIPSFPSSSTSSSSSSSRTPSTSTSSSSSSATTRPNASHASIVSTASSLSPILLETLVGNEQARISDTRVVTSQLDRIETAVADIGTFLSIPPPALPAKDAALAVSQLSTIPRDHGPPSSPSSSSSSSSSSSDTATRPGTPVEDSRLFRDLASIKQQNSALLAQQQRLQDLVEDGKIGNDRVPTMHRLEDLLLRLLARTGDSEILVQMDRDNVLPAQHRRKVARAPSFTSYSKGSSVSMANSVYSDEDGARAPAPAPSIDSEYERRRLARMSGLPDSLLQNSPRLSEQLDEQWEMQNLPPSSPDVNLEPRSRAMPPHVVTQRVAQPEYDYDSHSISESSTVTTVQPQQAIDSVIGRSDNTPRPIQRPIIISRPLTLETESESTTTSTSPSPPRRRFRPGPLPQPVGIPSPVRPEGYPSVMPPPLFRPGFRPSRLGGVREPMTTTYFRRGFPPPIPGAPMVGPHMGPFMNGVGPGLPGFGGPFGPNVFPRPGYMPPGAAGGNYGIPRRQFFPPRPPRVDSPTISSSRPYTSSYYSHSDPGSHHTDQELHDAVHHLDQTQHEANEKAEALAEAQGLQTNEIGRYLHQLGSVMDKNRAEQLRELATLHDDIGRIRDVLNHPPPPLPAKSPTRIIVPEPPVQVTVNTESTIPGASRPPSMHPTPQQMQTAVMDITEHSESGESPVVGATLPVVTEKDYQQDVLLSDLQNKVADLVRRLAESEGQHQQPVGKIVIKETDYKPLPSQPPVALAPPLPFSPVAQSDFAPHHVHFGPEHVKETTTEIVRGPGGEDVETEVVREYDRSASEVAAGMPPSHETVVETKKTYEIAGPTLHDRASSHPPHATTVEDEMLYDPGNAYPASHAPPSTAAPSVIHLKDSNGRPVTILGDAQTHAPTPVTAPSNVIHLKDTHGRPVTIVGDAPNHTAPPTVLGVSDLHNRPTSIAGDRPTSLVQDQPNGLLVKPVPSKSTRPAIVRENPVQLSNIPTQPSRPPTVHDLPTSFVSPAPTPVHADPTHPHLRPASTHQTVTPADPHHGTTVMADPVEHHIVQAEDGRHSSGGMAGQNKLRKAPPSVKFQDHADKTPANDPSMHQHGRPMSHAVDDPHVSNMANIPDSHQTPGSSAPHDVHSGPVPHGTEEADKHGKQSKPSRERPATKPGSHVPAVLSTPPLLGQYNVPPSISPPSDAEEFGDVPGSHGQHHQTAGQGSKGNSHANVPSGGEHPNVLKKKPPKAQKAATQHTPSGGPADHVQEDHDDGAHTNVNITLDNSEGKHLHPQDDAPGRPVQPSARKGHPATDHPQASRPGTLNLPGENLHHDHGGSGSNKADKATASPEQLLVEKERLATQAKAKAEQAEHERIERENIQREEEHLAKVSADRHQEQIQALTDLKKVIADHHAKDDKWKMSYADAAKDKETRRKEKTTREKNWQNAFDKLLAEVETDKKWRDTHGKKPGADAVIDFLKKSNEDQTAFLRALASDIMAQNADQHKNTKEATKAMAREQVAFNVAGYLDDFSKSLSSEVRALLKEVGDLRETRRALYYELAELLLLKGRQSAGDLMAVMPWPGPGIGPAKPNPPSAPPKPAPPKQEPKAAAPPAPAPAWQSFNIPPAMNLGGPALIPAAVPTSKPAPPTPGSRPLPVPGN</sequence>
<accession>A0ACC2XSJ7</accession>
<evidence type="ECO:0000313" key="2">
    <source>
        <dbReference type="Proteomes" id="UP001243375"/>
    </source>
</evidence>
<evidence type="ECO:0000313" key="1">
    <source>
        <dbReference type="EMBL" id="KAJ9125672.1"/>
    </source>
</evidence>
<dbReference type="Proteomes" id="UP001243375">
    <property type="component" value="Unassembled WGS sequence"/>
</dbReference>
<protein>
    <submittedName>
        <fullName evidence="1">Uncharacterized protein</fullName>
    </submittedName>
</protein>
<dbReference type="EMBL" id="JASBWU010000001">
    <property type="protein sequence ID" value="KAJ9125672.1"/>
    <property type="molecule type" value="Genomic_DNA"/>
</dbReference>
<reference evidence="1" key="1">
    <citation type="submission" date="2023-04" db="EMBL/GenBank/DDBJ databases">
        <title>Draft Genome sequencing of Naganishia species isolated from polar environments using Oxford Nanopore Technology.</title>
        <authorList>
            <person name="Leo P."/>
            <person name="Venkateswaran K."/>
        </authorList>
    </citation>
    <scope>NUCLEOTIDE SEQUENCE</scope>
    <source>
        <strain evidence="1">MNA-CCFEE 5425</strain>
    </source>
</reference>
<organism evidence="1 2">
    <name type="scientific">Naganishia vaughanmartiniae</name>
    <dbReference type="NCBI Taxonomy" id="1424756"/>
    <lineage>
        <taxon>Eukaryota</taxon>
        <taxon>Fungi</taxon>
        <taxon>Dikarya</taxon>
        <taxon>Basidiomycota</taxon>
        <taxon>Agaricomycotina</taxon>
        <taxon>Tremellomycetes</taxon>
        <taxon>Filobasidiales</taxon>
        <taxon>Filobasidiaceae</taxon>
        <taxon>Naganishia</taxon>
    </lineage>
</organism>
<comment type="caution">
    <text evidence="1">The sequence shown here is derived from an EMBL/GenBank/DDBJ whole genome shotgun (WGS) entry which is preliminary data.</text>
</comment>
<gene>
    <name evidence="1" type="ORF">QFC22_000634</name>
</gene>
<keyword evidence="2" id="KW-1185">Reference proteome</keyword>
<name>A0ACC2XSJ7_9TREE</name>